<dbReference type="Pfam" id="PF00704">
    <property type="entry name" value="Glyco_hydro_18"/>
    <property type="match status" value="1"/>
</dbReference>
<accession>Q08883</accession>
<dbReference type="PROSITE" id="PS01095">
    <property type="entry name" value="GH18_1"/>
    <property type="match status" value="1"/>
</dbReference>
<name>Q08883_9FABA</name>
<dbReference type="CDD" id="cd06544">
    <property type="entry name" value="GH18_narbonin"/>
    <property type="match status" value="1"/>
</dbReference>
<dbReference type="PRINTS" id="PR00551">
    <property type="entry name" value="2SGLOBULIN"/>
</dbReference>
<dbReference type="InterPro" id="IPR001579">
    <property type="entry name" value="Glyco_hydro_18_chit_AS"/>
</dbReference>
<comment type="similarity">
    <text evidence="4">Belongs to the glycosyl hydrolase 18 family.</text>
</comment>
<dbReference type="SUPFAM" id="SSF51445">
    <property type="entry name" value="(Trans)glycosidases"/>
    <property type="match status" value="1"/>
</dbReference>
<evidence type="ECO:0000313" key="6">
    <source>
        <dbReference type="EMBL" id="CAA80981.1"/>
    </source>
</evidence>
<dbReference type="PANTHER" id="PTHR46476">
    <property type="entry name" value="CHITINASE 2-LIKE"/>
    <property type="match status" value="1"/>
</dbReference>
<reference evidence="6" key="1">
    <citation type="journal article" date="1978" name="Biochem. Physiol. Pflanz.">
        <title>Studies on seed globulins from legumes. VII. Narbonin, a 2S globulin from Vicia narbonensis L.</title>
        <authorList>
            <person name="Schlesier B."/>
            <person name="Manteuffel R."/>
            <person name="Rudolph A."/>
            <person name="Behlke J."/>
        </authorList>
    </citation>
    <scope>NUCLEOTIDE SEQUENCE</scope>
</reference>
<evidence type="ECO:0000256" key="2">
    <source>
        <dbReference type="ARBA" id="ARBA00023295"/>
    </source>
</evidence>
<protein>
    <submittedName>
        <fullName evidence="6">Narbonin</fullName>
    </submittedName>
</protein>
<keyword evidence="1 3" id="KW-0378">Hydrolase</keyword>
<dbReference type="GO" id="GO:0004553">
    <property type="term" value="F:hydrolase activity, hydrolyzing O-glycosyl compounds"/>
    <property type="evidence" value="ECO:0007669"/>
    <property type="project" value="InterPro"/>
</dbReference>
<dbReference type="InterPro" id="IPR017853">
    <property type="entry name" value="GH"/>
</dbReference>
<dbReference type="InterPro" id="IPR000677">
    <property type="entry name" value="Chitinase-like"/>
</dbReference>
<evidence type="ECO:0000256" key="1">
    <source>
        <dbReference type="ARBA" id="ARBA00022801"/>
    </source>
</evidence>
<dbReference type="GO" id="GO:0005975">
    <property type="term" value="P:carbohydrate metabolic process"/>
    <property type="evidence" value="ECO:0007669"/>
    <property type="project" value="InterPro"/>
</dbReference>
<sequence>MPKPIFREYIGVKPNSETLHDFPHEIIDTENLEFHFILGFATESYYESGKSTGNFEESWDVELFGPENVKNLKTKHPEVKVVISIRGHDDKTPFDPDEENIWVWKAVKSLKQIIKKYRNESGNMIDGIDINYEHINSDDELFVNCIGQVIRELKKDDDLNIDVVSIAPSENNQSSNQKLYNANTDYINWVDYQFSNQVKPVTTVDAFVDIYNSLVKDYDAGKVLPGFNTEPLDIKDTKTTRDTFIRGCTKLLQTSSLPGVFIWNANDSVIPQRDDDTPFIVELKLQQLLAKR</sequence>
<dbReference type="AlphaFoldDB" id="Q08883"/>
<feature type="domain" description="GH18" evidence="5">
    <location>
        <begin position="4"/>
        <end position="292"/>
    </location>
</feature>
<dbReference type="EMBL" id="Z25534">
    <property type="protein sequence ID" value="CAA80981.1"/>
    <property type="molecule type" value="Genomic_DNA"/>
</dbReference>
<dbReference type="PANTHER" id="PTHR46476:SF13">
    <property type="entry name" value="2, PUTATIVE, EXPRESSED-RELATED"/>
    <property type="match status" value="1"/>
</dbReference>
<dbReference type="PIR" id="S44033">
    <property type="entry name" value="S44033"/>
</dbReference>
<keyword evidence="2 3" id="KW-0326">Glycosidase</keyword>
<dbReference type="InterPro" id="IPR001223">
    <property type="entry name" value="Glyco_hydro18_cat"/>
</dbReference>
<reference evidence="6" key="3">
    <citation type="journal article" date="1995" name="Acta Crystallogr.">
        <title>Crystal-structure of narbonin at 1.8 A resolution.</title>
        <authorList>
            <person name="Hennig M."/>
            <person name="Pfeffer-Hennig S."/>
            <person name="Dauter Z."/>
            <person name="Wilson K.S."/>
            <person name="Schlesier B."/>
            <person name="Nong V.H."/>
        </authorList>
    </citation>
    <scope>NUCLEOTIDE SEQUENCE</scope>
</reference>
<proteinExistence type="inferred from homology"/>
<organism evidence="6">
    <name type="scientific">Vicia pannonica</name>
    <dbReference type="NCBI Taxonomy" id="29753"/>
    <lineage>
        <taxon>Eukaryota</taxon>
        <taxon>Viridiplantae</taxon>
        <taxon>Streptophyta</taxon>
        <taxon>Embryophyta</taxon>
        <taxon>Tracheophyta</taxon>
        <taxon>Spermatophyta</taxon>
        <taxon>Magnoliopsida</taxon>
        <taxon>eudicotyledons</taxon>
        <taxon>Gunneridae</taxon>
        <taxon>Pentapetalae</taxon>
        <taxon>rosids</taxon>
        <taxon>fabids</taxon>
        <taxon>Fabales</taxon>
        <taxon>Fabaceae</taxon>
        <taxon>Papilionoideae</taxon>
        <taxon>50 kb inversion clade</taxon>
        <taxon>NPAAA clade</taxon>
        <taxon>Hologalegina</taxon>
        <taxon>IRL clade</taxon>
        <taxon>Fabeae</taxon>
        <taxon>Vicia</taxon>
    </lineage>
</organism>
<reference evidence="6" key="2">
    <citation type="submission" date="1993-08" db="EMBL/GenBank/DDBJ databases">
        <title>Cloning and characterization of the gene encoding a narbonin-like seed storage 2S globulin from Vicia pannonica.</title>
        <authorList>
            <person name="Nong V."/>
            <person name="Schlesier B."/>
            <person name="Bassuener R."/>
            <person name="Horstmann C."/>
            <person name="Kraft R."/>
            <person name="Muentz K."/>
        </authorList>
    </citation>
    <scope>NUCLEOTIDE SEQUENCE</scope>
</reference>
<dbReference type="PROSITE" id="PS51910">
    <property type="entry name" value="GH18_2"/>
    <property type="match status" value="1"/>
</dbReference>
<evidence type="ECO:0000256" key="4">
    <source>
        <dbReference type="RuleBase" id="RU004453"/>
    </source>
</evidence>
<dbReference type="Gene3D" id="3.20.20.80">
    <property type="entry name" value="Glycosidases"/>
    <property type="match status" value="1"/>
</dbReference>
<evidence type="ECO:0000259" key="5">
    <source>
        <dbReference type="PROSITE" id="PS51910"/>
    </source>
</evidence>
<evidence type="ECO:0000256" key="3">
    <source>
        <dbReference type="RuleBase" id="RU000489"/>
    </source>
</evidence>